<keyword evidence="16" id="KW-0460">Magnesium</keyword>
<dbReference type="GO" id="GO:0030030">
    <property type="term" value="P:cell projection organization"/>
    <property type="evidence" value="ECO:0007669"/>
    <property type="project" value="UniProtKB-KW"/>
</dbReference>
<evidence type="ECO:0000256" key="8">
    <source>
        <dbReference type="ARBA" id="ARBA00022741"/>
    </source>
</evidence>
<organism evidence="18">
    <name type="scientific">Rhizochromulina marina</name>
    <dbReference type="NCBI Taxonomy" id="1034831"/>
    <lineage>
        <taxon>Eukaryota</taxon>
        <taxon>Sar</taxon>
        <taxon>Stramenopiles</taxon>
        <taxon>Ochrophyta</taxon>
        <taxon>Dictyochophyceae</taxon>
        <taxon>Rhizochromulinales</taxon>
        <taxon>Rhizochromulina</taxon>
    </lineage>
</organism>
<protein>
    <recommendedName>
        <fullName evidence="4">ADP-ribosylation factor-like protein 6</fullName>
    </recommendedName>
</protein>
<dbReference type="GO" id="GO:0003924">
    <property type="term" value="F:GTPase activity"/>
    <property type="evidence" value="ECO:0007669"/>
    <property type="project" value="InterPro"/>
</dbReference>
<dbReference type="PANTHER" id="PTHR11711">
    <property type="entry name" value="ADP RIBOSYLATION FACTOR-RELATED"/>
    <property type="match status" value="1"/>
</dbReference>
<evidence type="ECO:0000256" key="4">
    <source>
        <dbReference type="ARBA" id="ARBA00019766"/>
    </source>
</evidence>
<keyword evidence="13" id="KW-0966">Cell projection</keyword>
<feature type="binding site" evidence="15">
    <location>
        <position position="70"/>
    </location>
    <ligand>
        <name>GTP</name>
        <dbReference type="ChEBI" id="CHEBI:37565"/>
    </ligand>
</feature>
<dbReference type="FunFam" id="3.40.50.300:FF:000457">
    <property type="entry name" value="ADP-ribosylation factor-like protein 6"/>
    <property type="match status" value="1"/>
</dbReference>
<feature type="binding site" evidence="15">
    <location>
        <begin position="128"/>
        <end position="131"/>
    </location>
    <ligand>
        <name>GTP</name>
        <dbReference type="ChEBI" id="CHEBI:37565"/>
    </ligand>
</feature>
<dbReference type="GO" id="GO:0005525">
    <property type="term" value="F:GTP binding"/>
    <property type="evidence" value="ECO:0007669"/>
    <property type="project" value="UniProtKB-KW"/>
</dbReference>
<dbReference type="Gene3D" id="3.40.50.300">
    <property type="entry name" value="P-loop containing nucleotide triphosphate hydrolases"/>
    <property type="match status" value="1"/>
</dbReference>
<keyword evidence="10 15" id="KW-0342">GTP-binding</keyword>
<dbReference type="InterPro" id="IPR027417">
    <property type="entry name" value="P-loop_NTPase"/>
</dbReference>
<dbReference type="GO" id="GO:0005930">
    <property type="term" value="C:axoneme"/>
    <property type="evidence" value="ECO:0007669"/>
    <property type="project" value="UniProtKB-SubCell"/>
</dbReference>
<evidence type="ECO:0000256" key="10">
    <source>
        <dbReference type="ARBA" id="ARBA00023134"/>
    </source>
</evidence>
<evidence type="ECO:0000256" key="3">
    <source>
        <dbReference type="ARBA" id="ARBA00004522"/>
    </source>
</evidence>
<keyword evidence="11" id="KW-0472">Membrane</keyword>
<evidence type="ECO:0000256" key="13">
    <source>
        <dbReference type="ARBA" id="ARBA00023273"/>
    </source>
</evidence>
<reference evidence="18" key="1">
    <citation type="submission" date="2021-01" db="EMBL/GenBank/DDBJ databases">
        <authorList>
            <person name="Corre E."/>
            <person name="Pelletier E."/>
            <person name="Niang G."/>
            <person name="Scheremetjew M."/>
            <person name="Finn R."/>
            <person name="Kale V."/>
            <person name="Holt S."/>
            <person name="Cochrane G."/>
            <person name="Meng A."/>
            <person name="Brown T."/>
            <person name="Cohen L."/>
        </authorList>
    </citation>
    <scope>NUCLEOTIDE SEQUENCE</scope>
    <source>
        <strain evidence="18">CCMP1243</strain>
    </source>
</reference>
<keyword evidence="7" id="KW-0519">Myristate</keyword>
<comment type="subcellular location">
    <subcellularLocation>
        <location evidence="3">Cell projection</location>
        <location evidence="3">Cilium membrane</location>
        <topology evidence="3">Peripheral membrane protein</topology>
        <orientation evidence="3">Cytoplasmic side</orientation>
    </subcellularLocation>
    <subcellularLocation>
        <location evidence="2">Cytoplasm</location>
        <location evidence="2">Cytoskeleton</location>
        <location evidence="2">Cilium axoneme</location>
    </subcellularLocation>
    <subcellularLocation>
        <location evidence="1">Cytoplasm</location>
        <location evidence="1">Cytoskeleton</location>
        <location evidence="1">Cilium basal body</location>
    </subcellularLocation>
</comment>
<dbReference type="Pfam" id="PF00025">
    <property type="entry name" value="Arf"/>
    <property type="match status" value="1"/>
</dbReference>
<dbReference type="GO" id="GO:0060170">
    <property type="term" value="C:ciliary membrane"/>
    <property type="evidence" value="ECO:0007669"/>
    <property type="project" value="UniProtKB-SubCell"/>
</dbReference>
<name>A0A7S2VZV4_9STRA</name>
<evidence type="ECO:0000256" key="5">
    <source>
        <dbReference type="ARBA" id="ARBA00022475"/>
    </source>
</evidence>
<dbReference type="InterPro" id="IPR005225">
    <property type="entry name" value="Small_GTP-bd"/>
</dbReference>
<evidence type="ECO:0000256" key="17">
    <source>
        <dbReference type="RuleBase" id="RU003925"/>
    </source>
</evidence>
<evidence type="ECO:0000256" key="1">
    <source>
        <dbReference type="ARBA" id="ARBA00004120"/>
    </source>
</evidence>
<evidence type="ECO:0000256" key="2">
    <source>
        <dbReference type="ARBA" id="ARBA00004430"/>
    </source>
</evidence>
<dbReference type="EMBL" id="HBHJ01000369">
    <property type="protein sequence ID" value="CAD9660021.1"/>
    <property type="molecule type" value="Transcribed_RNA"/>
</dbReference>
<proteinExistence type="inferred from homology"/>
<dbReference type="PROSITE" id="PS51419">
    <property type="entry name" value="RAB"/>
    <property type="match status" value="1"/>
</dbReference>
<dbReference type="NCBIfam" id="TIGR00231">
    <property type="entry name" value="small_GTP"/>
    <property type="match status" value="1"/>
</dbReference>
<dbReference type="InterPro" id="IPR024156">
    <property type="entry name" value="Small_GTPase_ARF"/>
</dbReference>
<gene>
    <name evidence="18" type="ORF">RMAR1173_LOCUS260</name>
</gene>
<evidence type="ECO:0000256" key="7">
    <source>
        <dbReference type="ARBA" id="ARBA00022707"/>
    </source>
</evidence>
<dbReference type="AlphaFoldDB" id="A0A7S2VZV4"/>
<evidence type="ECO:0000313" key="18">
    <source>
        <dbReference type="EMBL" id="CAD9660021.1"/>
    </source>
</evidence>
<sequence>MFSRLAAAFGWSKQDARVLVVGLDNSGKTTIINSLNPSKSTSAEVVPTVGFQVEEFTKSNVNLTVFDMSGQSRYRSLWEHYYLEVQAIIFVLDSADRVRMCVAKDELCSLLGHREFQGRPIPILFYANKMDLPGAMEPVEIVEELELHTIENQPWHIMHTDALSGTGIEEGLRWLVDAVTHDGRSRSGKGTRK</sequence>
<comment type="similarity">
    <text evidence="17">Belongs to the small GTPase superfamily. Arf family.</text>
</comment>
<feature type="binding site" evidence="15">
    <location>
        <begin position="22"/>
        <end position="29"/>
    </location>
    <ligand>
        <name>GTP</name>
        <dbReference type="ChEBI" id="CHEBI:37565"/>
    </ligand>
</feature>
<dbReference type="SMART" id="SM00178">
    <property type="entry name" value="SAR"/>
    <property type="match status" value="1"/>
</dbReference>
<keyword evidence="9" id="KW-0970">Cilium biogenesis/degradation</keyword>
<dbReference type="PROSITE" id="PS51417">
    <property type="entry name" value="ARF"/>
    <property type="match status" value="1"/>
</dbReference>
<feature type="binding site" evidence="16">
    <location>
        <position position="29"/>
    </location>
    <ligand>
        <name>Mg(2+)</name>
        <dbReference type="ChEBI" id="CHEBI:18420"/>
    </ligand>
</feature>
<dbReference type="InterPro" id="IPR006689">
    <property type="entry name" value="Small_GTPase_ARF/SAR"/>
</dbReference>
<keyword evidence="12" id="KW-0206">Cytoskeleton</keyword>
<accession>A0A7S2VZV4</accession>
<dbReference type="PRINTS" id="PR00328">
    <property type="entry name" value="SAR1GTPBP"/>
</dbReference>
<evidence type="ECO:0000256" key="6">
    <source>
        <dbReference type="ARBA" id="ARBA00022490"/>
    </source>
</evidence>
<dbReference type="SUPFAM" id="SSF52540">
    <property type="entry name" value="P-loop containing nucleoside triphosphate hydrolases"/>
    <property type="match status" value="1"/>
</dbReference>
<evidence type="ECO:0000256" key="16">
    <source>
        <dbReference type="PIRSR" id="PIRSR606689-2"/>
    </source>
</evidence>
<keyword evidence="14" id="KW-0449">Lipoprotein</keyword>
<keyword evidence="6" id="KW-0963">Cytoplasm</keyword>
<evidence type="ECO:0000256" key="14">
    <source>
        <dbReference type="ARBA" id="ARBA00023288"/>
    </source>
</evidence>
<feature type="binding site" evidence="16">
    <location>
        <position position="48"/>
    </location>
    <ligand>
        <name>Mg(2+)</name>
        <dbReference type="ChEBI" id="CHEBI:18420"/>
    </ligand>
</feature>
<dbReference type="GO" id="GO:0046872">
    <property type="term" value="F:metal ion binding"/>
    <property type="evidence" value="ECO:0007669"/>
    <property type="project" value="UniProtKB-KW"/>
</dbReference>
<evidence type="ECO:0000256" key="12">
    <source>
        <dbReference type="ARBA" id="ARBA00023212"/>
    </source>
</evidence>
<keyword evidence="8 15" id="KW-0547">Nucleotide-binding</keyword>
<keyword evidence="16" id="KW-0479">Metal-binding</keyword>
<keyword evidence="5" id="KW-1003">Cell membrane</keyword>
<evidence type="ECO:0000256" key="11">
    <source>
        <dbReference type="ARBA" id="ARBA00023136"/>
    </source>
</evidence>
<evidence type="ECO:0000256" key="9">
    <source>
        <dbReference type="ARBA" id="ARBA00022794"/>
    </source>
</evidence>
<dbReference type="SMART" id="SM00177">
    <property type="entry name" value="ARF"/>
    <property type="match status" value="1"/>
</dbReference>
<evidence type="ECO:0000256" key="15">
    <source>
        <dbReference type="PIRSR" id="PIRSR606689-1"/>
    </source>
</evidence>